<dbReference type="Pfam" id="PF00566">
    <property type="entry name" value="RabGAP-TBC"/>
    <property type="match status" value="1"/>
</dbReference>
<feature type="region of interest" description="Disordered" evidence="2">
    <location>
        <begin position="176"/>
        <end position="230"/>
    </location>
</feature>
<proteinExistence type="predicted"/>
<feature type="compositionally biased region" description="Low complexity" evidence="2">
    <location>
        <begin position="1"/>
        <end position="59"/>
    </location>
</feature>
<accession>A0ABM3VFG9</accession>
<dbReference type="Proteomes" id="UP001652621">
    <property type="component" value="Unplaced"/>
</dbReference>
<sequence>MDNNADNNTKTTTNLANTSTQANKSLSLSSSSITQQQQQHQIQQLSTTTVTTTTSSTNSFWKNSNRVVPGRPSPKRDTSTLSGKVAGVGHSGGMMATFRDYQNSVSDAWDTGDDEFCIISNATQQQQQHQFNNRGTNVSDESSAPIHKTDPRISRQVSQTLAQNVIEVHKSSTMTTNSGGISAGGATAPNTMTCNNNTANETHNSMDNAVKNPESTTAKSMQKDLKTPESDEIRPRIRHIQALPGRPQLQKFTSNSQDSEYETKIEKFQVLLDSPLLDLVALKKLSWSGIPRKMRAISWRLLSKYLPPSGERRNGVLESKRQNYQDLRHNYFRVDSPDESQQDTYRQIHIDVPRMNPQIALFQQKLVQEMFERILFIWSIRHPASGYVQGINDLVTPFFIVFLQENLPPGTDIEKFNMDSLSVEIRDAIEADAFWCLSKFLDCIQDNYIFAQLGIQEKVNQLKDLIQRIDGNLHRHLQQHGVDYLQFSFRWMNNLLTRELPLHCTIRLWDTYLAESDGFALFHLYVCAAFLLHWKEQLMQQVDFQGLLLLLQNLPTHNWSDRQINVLVAEAFRLKFTYADAPKHLEAKS</sequence>
<protein>
    <submittedName>
        <fullName evidence="5">TBC1 domain family member 22B</fullName>
    </submittedName>
</protein>
<feature type="region of interest" description="Disordered" evidence="2">
    <location>
        <begin position="125"/>
        <end position="155"/>
    </location>
</feature>
<dbReference type="PANTHER" id="PTHR22957:SF26">
    <property type="entry name" value="LD44506P"/>
    <property type="match status" value="1"/>
</dbReference>
<name>A0ABM3VFG9_MUSDO</name>
<organism evidence="4 5">
    <name type="scientific">Musca domestica</name>
    <name type="common">House fly</name>
    <dbReference type="NCBI Taxonomy" id="7370"/>
    <lineage>
        <taxon>Eukaryota</taxon>
        <taxon>Metazoa</taxon>
        <taxon>Ecdysozoa</taxon>
        <taxon>Arthropoda</taxon>
        <taxon>Hexapoda</taxon>
        <taxon>Insecta</taxon>
        <taxon>Pterygota</taxon>
        <taxon>Neoptera</taxon>
        <taxon>Endopterygota</taxon>
        <taxon>Diptera</taxon>
        <taxon>Brachycera</taxon>
        <taxon>Muscomorpha</taxon>
        <taxon>Muscoidea</taxon>
        <taxon>Muscidae</taxon>
        <taxon>Musca</taxon>
    </lineage>
</organism>
<feature type="compositionally biased region" description="Basic and acidic residues" evidence="2">
    <location>
        <begin position="221"/>
        <end position="230"/>
    </location>
</feature>
<feature type="domain" description="Rab-GAP TBC" evidence="3">
    <location>
        <begin position="289"/>
        <end position="516"/>
    </location>
</feature>
<gene>
    <name evidence="5" type="primary">LOC101900913</name>
</gene>
<dbReference type="SMART" id="SM00164">
    <property type="entry name" value="TBC"/>
    <property type="match status" value="1"/>
</dbReference>
<dbReference type="PANTHER" id="PTHR22957">
    <property type="entry name" value="TBC1 DOMAIN FAMILY MEMBER GTPASE-ACTIVATING PROTEIN"/>
    <property type="match status" value="1"/>
</dbReference>
<evidence type="ECO:0000313" key="5">
    <source>
        <dbReference type="RefSeq" id="XP_058984540.1"/>
    </source>
</evidence>
<dbReference type="InterPro" id="IPR035969">
    <property type="entry name" value="Rab-GAP_TBC_sf"/>
</dbReference>
<evidence type="ECO:0000259" key="3">
    <source>
        <dbReference type="PROSITE" id="PS50086"/>
    </source>
</evidence>
<feature type="compositionally biased region" description="Polar residues" evidence="2">
    <location>
        <begin position="131"/>
        <end position="142"/>
    </location>
</feature>
<dbReference type="PROSITE" id="PS50086">
    <property type="entry name" value="TBC_RABGAP"/>
    <property type="match status" value="1"/>
</dbReference>
<dbReference type="GeneID" id="101900913"/>
<dbReference type="SUPFAM" id="SSF47923">
    <property type="entry name" value="Ypt/Rab-GAP domain of gyp1p"/>
    <property type="match status" value="2"/>
</dbReference>
<keyword evidence="4" id="KW-1185">Reference proteome</keyword>
<feature type="region of interest" description="Disordered" evidence="2">
    <location>
        <begin position="1"/>
        <end position="87"/>
    </location>
</feature>
<dbReference type="Gene3D" id="1.10.472.80">
    <property type="entry name" value="Ypt/Rab-GAP domain of gyp1p, domain 3"/>
    <property type="match status" value="1"/>
</dbReference>
<keyword evidence="1" id="KW-0343">GTPase activation</keyword>
<dbReference type="RefSeq" id="XP_058984540.1">
    <property type="nucleotide sequence ID" value="XM_059128557.1"/>
</dbReference>
<dbReference type="Gene3D" id="1.10.8.270">
    <property type="entry name" value="putative rabgap domain of human tbc1 domain family member 14 like domains"/>
    <property type="match status" value="1"/>
</dbReference>
<evidence type="ECO:0000256" key="2">
    <source>
        <dbReference type="SAM" id="MobiDB-lite"/>
    </source>
</evidence>
<evidence type="ECO:0000256" key="1">
    <source>
        <dbReference type="ARBA" id="ARBA00022468"/>
    </source>
</evidence>
<evidence type="ECO:0000313" key="4">
    <source>
        <dbReference type="Proteomes" id="UP001652621"/>
    </source>
</evidence>
<feature type="compositionally biased region" description="Polar residues" evidence="2">
    <location>
        <begin position="188"/>
        <end position="220"/>
    </location>
</feature>
<reference evidence="5" key="1">
    <citation type="submission" date="2025-08" db="UniProtKB">
        <authorList>
            <consortium name="RefSeq"/>
        </authorList>
    </citation>
    <scope>IDENTIFICATION</scope>
    <source>
        <strain evidence="5">Aabys</strain>
        <tissue evidence="5">Whole body</tissue>
    </source>
</reference>
<dbReference type="InterPro" id="IPR000195">
    <property type="entry name" value="Rab-GAP-TBC_dom"/>
</dbReference>